<protein>
    <submittedName>
        <fullName evidence="1">Uncharacterized protein</fullName>
    </submittedName>
</protein>
<sequence length="70" mass="7848">MEGETMAHLVLNGESVGKPCRVCGLRIGDEECYWSFIDHKGDLTLRVHTRCEPLYIGIIDRVESVQTGGR</sequence>
<evidence type="ECO:0000313" key="1">
    <source>
        <dbReference type="EMBL" id="AKH46621.1"/>
    </source>
</evidence>
<accession>A0A0F7L6H9</accession>
<name>A0A0F7L6H9_9VIRU</name>
<reference evidence="1" key="1">
    <citation type="journal article" date="2015" name="Front. Microbiol.">
        <title>Combining genomic sequencing methods to explore viral diversity and reveal potential virus-host interactions.</title>
        <authorList>
            <person name="Chow C.E."/>
            <person name="Winget D.M."/>
            <person name="White R.A.III."/>
            <person name="Hallam S.J."/>
            <person name="Suttle C.A."/>
        </authorList>
    </citation>
    <scope>NUCLEOTIDE SEQUENCE</scope>
    <source>
        <strain evidence="1">Anoxic2_1</strain>
    </source>
</reference>
<reference evidence="1" key="2">
    <citation type="submission" date="2015-03" db="EMBL/GenBank/DDBJ databases">
        <authorList>
            <person name="Chow C.-E.T."/>
            <person name="Winget D.M."/>
            <person name="White R.A.III."/>
            <person name="Hallam S.J."/>
            <person name="Suttle C.A."/>
        </authorList>
    </citation>
    <scope>NUCLEOTIDE SEQUENCE</scope>
    <source>
        <strain evidence="1">Anoxic2_1</strain>
    </source>
</reference>
<dbReference type="EMBL" id="KR029585">
    <property type="protein sequence ID" value="AKH46621.1"/>
    <property type="molecule type" value="Genomic_DNA"/>
</dbReference>
<organism evidence="1">
    <name type="scientific">uncultured marine virus</name>
    <dbReference type="NCBI Taxonomy" id="186617"/>
    <lineage>
        <taxon>Viruses</taxon>
        <taxon>environmental samples</taxon>
    </lineage>
</organism>
<proteinExistence type="predicted"/>